<dbReference type="SUPFAM" id="SSF81342">
    <property type="entry name" value="Transmembrane di-heme cytochromes"/>
    <property type="match status" value="1"/>
</dbReference>
<proteinExistence type="inferred from homology"/>
<feature type="transmembrane region" description="Helical" evidence="20">
    <location>
        <begin position="178"/>
        <end position="200"/>
    </location>
</feature>
<keyword evidence="10" id="KW-0999">Mitochondrion inner membrane</keyword>
<evidence type="ECO:0000256" key="10">
    <source>
        <dbReference type="ARBA" id="ARBA00022792"/>
    </source>
</evidence>
<evidence type="ECO:0000256" key="13">
    <source>
        <dbReference type="ARBA" id="ARBA00023004"/>
    </source>
</evidence>
<feature type="binding site" description="axial binding residue" evidence="19">
    <location>
        <position position="196"/>
    </location>
    <ligand>
        <name>heme b</name>
        <dbReference type="ChEBI" id="CHEBI:60344"/>
        <label>b566</label>
    </ligand>
    <ligandPart>
        <name>Fe</name>
        <dbReference type="ChEBI" id="CHEBI:18248"/>
    </ligandPart>
</feature>
<evidence type="ECO:0000256" key="17">
    <source>
        <dbReference type="ARBA" id="ARBA00061233"/>
    </source>
</evidence>
<evidence type="ECO:0000256" key="6">
    <source>
        <dbReference type="ARBA" id="ARBA00022617"/>
    </source>
</evidence>
<evidence type="ECO:0000256" key="7">
    <source>
        <dbReference type="ARBA" id="ARBA00022660"/>
    </source>
</evidence>
<feature type="binding site" description="axial binding residue" evidence="19">
    <location>
        <position position="97"/>
    </location>
    <ligand>
        <name>heme b</name>
        <dbReference type="ChEBI" id="CHEBI:60344"/>
        <label>b566</label>
    </ligand>
    <ligandPart>
        <name>Fe</name>
        <dbReference type="ChEBI" id="CHEBI:18248"/>
    </ligandPart>
</feature>
<keyword evidence="9 19" id="KW-0479">Metal-binding</keyword>
<keyword evidence="6 19" id="KW-0349">Heme</keyword>
<feature type="transmembrane region" description="Helical" evidence="20">
    <location>
        <begin position="30"/>
        <end position="52"/>
    </location>
</feature>
<evidence type="ECO:0000256" key="18">
    <source>
        <dbReference type="PIRSR" id="PIRSR038885-1"/>
    </source>
</evidence>
<comment type="similarity">
    <text evidence="17 20">Belongs to the cytochrome b family.</text>
</comment>
<dbReference type="InterPro" id="IPR016174">
    <property type="entry name" value="Di-haem_cyt_TM"/>
</dbReference>
<dbReference type="Pfam" id="PF00032">
    <property type="entry name" value="Cytochrom_B_C"/>
    <property type="match status" value="1"/>
</dbReference>
<dbReference type="AlphaFoldDB" id="A0A1L2EG37"/>
<dbReference type="InterPro" id="IPR005798">
    <property type="entry name" value="Cyt_b/b6_C"/>
</dbReference>
<dbReference type="InterPro" id="IPR036150">
    <property type="entry name" value="Cyt_b/b6_C_sf"/>
</dbReference>
<evidence type="ECO:0000256" key="12">
    <source>
        <dbReference type="ARBA" id="ARBA00022989"/>
    </source>
</evidence>
<dbReference type="Pfam" id="PF00033">
    <property type="entry name" value="Cytochrome_B"/>
    <property type="match status" value="1"/>
</dbReference>
<dbReference type="GO" id="GO:0046872">
    <property type="term" value="F:metal ion binding"/>
    <property type="evidence" value="ECO:0007669"/>
    <property type="project" value="UniProtKB-UniRule"/>
</dbReference>
<feature type="transmembrane region" description="Helical" evidence="20">
    <location>
        <begin position="87"/>
        <end position="107"/>
    </location>
</feature>
<evidence type="ECO:0000256" key="19">
    <source>
        <dbReference type="PIRSR" id="PIRSR038885-2"/>
    </source>
</evidence>
<feature type="domain" description="Cytochrome b/b6 N-terminal region profile" evidence="21">
    <location>
        <begin position="1"/>
        <end position="209"/>
    </location>
</feature>
<name>A0A1L2EG37_MICAR</name>
<dbReference type="InterPro" id="IPR048260">
    <property type="entry name" value="Cytochrome_b_C_euk/bac"/>
</dbReference>
<keyword evidence="15 20" id="KW-0496">Mitochondrion</keyword>
<feature type="binding site" description="axial binding residue" evidence="19">
    <location>
        <position position="83"/>
    </location>
    <ligand>
        <name>heme b</name>
        <dbReference type="ChEBI" id="CHEBI:60344"/>
        <label>b562</label>
    </ligand>
    <ligandPart>
        <name>Fe</name>
        <dbReference type="ChEBI" id="CHEBI:18248"/>
    </ligandPart>
</feature>
<comment type="subcellular location">
    <subcellularLocation>
        <location evidence="2">Mitochondrion inner membrane</location>
        <topology evidence="2">Multi-pass membrane protein</topology>
    </subcellularLocation>
</comment>
<dbReference type="InterPro" id="IPR027387">
    <property type="entry name" value="Cytb/b6-like_sf"/>
</dbReference>
<dbReference type="GO" id="GO:0016491">
    <property type="term" value="F:oxidoreductase activity"/>
    <property type="evidence" value="ECO:0007669"/>
    <property type="project" value="UniProtKB-UniRule"/>
</dbReference>
<dbReference type="PANTHER" id="PTHR19271">
    <property type="entry name" value="CYTOCHROME B"/>
    <property type="match status" value="1"/>
</dbReference>
<comment type="subunit">
    <text evidence="3">The cytochrome bc1 complex contains 11 subunits: 3 respiratory subunits (MT-CYB, CYC1 and UQCRFS1), 2 core proteins (UQCRC1 and UQCRC2) and 6 low-molecular weight proteins (UQCRH/QCR6, UQCRB/QCR7, UQCRQ/QCR8, UQCR10/QCR9, UQCR11/QCR10 and a cleavage product of UQCRFS1). This cytochrome bc1 complex then forms a dimer.</text>
</comment>
<evidence type="ECO:0000256" key="16">
    <source>
        <dbReference type="ARBA" id="ARBA00023136"/>
    </source>
</evidence>
<feature type="binding site" evidence="18">
    <location>
        <position position="201"/>
    </location>
    <ligand>
        <name>a ubiquinone</name>
        <dbReference type="ChEBI" id="CHEBI:16389"/>
    </ligand>
</feature>
<protein>
    <recommendedName>
        <fullName evidence="4 20">Cytochrome b</fullName>
    </recommendedName>
</protein>
<geneLocation type="mitochondrion" evidence="23"/>
<dbReference type="EMBL" id="KX380034">
    <property type="protein sequence ID" value="ANP94698.1"/>
    <property type="molecule type" value="Genomic_DNA"/>
</dbReference>
<dbReference type="PROSITE" id="PS51002">
    <property type="entry name" value="CYTB_NTER"/>
    <property type="match status" value="1"/>
</dbReference>
<dbReference type="CDD" id="cd00284">
    <property type="entry name" value="Cytochrome_b_N"/>
    <property type="match status" value="1"/>
</dbReference>
<dbReference type="PIRSF" id="PIRSF038885">
    <property type="entry name" value="COB"/>
    <property type="match status" value="1"/>
</dbReference>
<evidence type="ECO:0000259" key="21">
    <source>
        <dbReference type="PROSITE" id="PS51002"/>
    </source>
</evidence>
<feature type="transmembrane region" description="Helical" evidence="20">
    <location>
        <begin position="145"/>
        <end position="166"/>
    </location>
</feature>
<accession>A0A1L2EG37</accession>
<evidence type="ECO:0000256" key="2">
    <source>
        <dbReference type="ARBA" id="ARBA00004448"/>
    </source>
</evidence>
<evidence type="ECO:0000259" key="22">
    <source>
        <dbReference type="PROSITE" id="PS51003"/>
    </source>
</evidence>
<evidence type="ECO:0000256" key="3">
    <source>
        <dbReference type="ARBA" id="ARBA00011088"/>
    </source>
</evidence>
<keyword evidence="7 20" id="KW-0679">Respiratory chain</keyword>
<dbReference type="GO" id="GO:0008121">
    <property type="term" value="F:quinol-cytochrome-c reductase activity"/>
    <property type="evidence" value="ECO:0007669"/>
    <property type="project" value="InterPro"/>
</dbReference>
<feature type="binding site" description="axial binding residue" evidence="19">
    <location>
        <position position="182"/>
    </location>
    <ligand>
        <name>heme b</name>
        <dbReference type="ChEBI" id="CHEBI:60344"/>
        <label>b562</label>
    </ligand>
    <ligandPart>
        <name>Fe</name>
        <dbReference type="ChEBI" id="CHEBI:18248"/>
    </ligandPart>
</feature>
<evidence type="ECO:0000256" key="1">
    <source>
        <dbReference type="ARBA" id="ARBA00002566"/>
    </source>
</evidence>
<dbReference type="PANTHER" id="PTHR19271:SF16">
    <property type="entry name" value="CYTOCHROME B"/>
    <property type="match status" value="1"/>
</dbReference>
<keyword evidence="14" id="KW-0830">Ubiquinone</keyword>
<dbReference type="Gene3D" id="1.20.810.10">
    <property type="entry name" value="Cytochrome Bc1 Complex, Chain C"/>
    <property type="match status" value="1"/>
</dbReference>
<evidence type="ECO:0000256" key="14">
    <source>
        <dbReference type="ARBA" id="ARBA00023075"/>
    </source>
</evidence>
<evidence type="ECO:0000256" key="8">
    <source>
        <dbReference type="ARBA" id="ARBA00022692"/>
    </source>
</evidence>
<reference evidence="23" key="1">
    <citation type="journal article" date="2016" name="PLoS ONE">
        <title>Between the Balkans and the Baltic: Phylogeography of a Common Vole Mitochondrial DNA Lineage Limited to Central Europe.</title>
        <authorList>
            <person name="Stojak J."/>
            <person name="McDevitt A.D."/>
            <person name="Herman J.S."/>
            <person name="Krystufek B."/>
            <person name="Uhlikova J."/>
            <person name="Purger J.J."/>
            <person name="Lavrenchenko L.A."/>
            <person name="Searle J.B."/>
            <person name="Wojcik J.M."/>
        </authorList>
    </citation>
    <scope>NUCLEOTIDE SEQUENCE</scope>
    <source>
        <strain evidence="23">497BK</strain>
    </source>
</reference>
<evidence type="ECO:0000256" key="15">
    <source>
        <dbReference type="ARBA" id="ARBA00023128"/>
    </source>
</evidence>
<dbReference type="InterPro" id="IPR005797">
    <property type="entry name" value="Cyt_b/b6_N"/>
</dbReference>
<dbReference type="GO" id="GO:0045275">
    <property type="term" value="C:respiratory chain complex III"/>
    <property type="evidence" value="ECO:0007669"/>
    <property type="project" value="InterPro"/>
</dbReference>
<sequence>MTVIRKKHPLIKIINHSFIDLPAPSNISSWWNFGSLLGLCLIVQIITGLFLAMHYTSDTATAFSSVAHICRDVNYGWLIRYMHANGASMFFICLFLHVGRGVYYGSYNMIETWNMGIVLLFAVMATAFMGYVLPWGQMSFWGATVITNLLSAIPYIGTTLVEWIWGGFSVDKATLTRFFAFHFILPFIITALVLVHLLFLHETGSNNPTGLNSDADKIPFHPYYTVKDFLGVLILLMAFMILTLFFPDILGDPDNYTPANPLNTPPHIKPEWYFLFAYAILRSIPNKLGGVLALILSIVILAFMPLLHTSKQRALTFRPITQTMYWILVADLLVLTWIGGQPVEYPFIIIGQTASIAYFAIIVIFMPMAGMIENDIMDLD</sequence>
<dbReference type="InterPro" id="IPR030689">
    <property type="entry name" value="Cytochrome_b"/>
</dbReference>
<dbReference type="PROSITE" id="PS51003">
    <property type="entry name" value="CYTB_CTER"/>
    <property type="match status" value="1"/>
</dbReference>
<evidence type="ECO:0000313" key="23">
    <source>
        <dbReference type="EMBL" id="ANP94698.1"/>
    </source>
</evidence>
<dbReference type="CDD" id="cd00290">
    <property type="entry name" value="cytochrome_b_C"/>
    <property type="match status" value="1"/>
</dbReference>
<feature type="transmembrane region" description="Helical" evidence="20">
    <location>
        <begin position="288"/>
        <end position="307"/>
    </location>
</feature>
<keyword evidence="13 19" id="KW-0408">Iron</keyword>
<keyword evidence="5 20" id="KW-0813">Transport</keyword>
<feature type="transmembrane region" description="Helical" evidence="20">
    <location>
        <begin position="319"/>
        <end position="339"/>
    </location>
</feature>
<dbReference type="FunFam" id="1.20.810.10:FF:000002">
    <property type="entry name" value="Cytochrome b"/>
    <property type="match status" value="1"/>
</dbReference>
<comment type="cofactor">
    <cofactor evidence="20">
        <name>heme b</name>
        <dbReference type="ChEBI" id="CHEBI:60344"/>
    </cofactor>
    <text evidence="20">Binds 2 heme groups non-covalently.</text>
</comment>
<feature type="transmembrane region" description="Helical" evidence="20">
    <location>
        <begin position="345"/>
        <end position="366"/>
    </location>
</feature>
<dbReference type="SUPFAM" id="SSF81648">
    <property type="entry name" value="a domain/subunit of cytochrome bc1 complex (Ubiquinol-cytochrome c reductase)"/>
    <property type="match status" value="1"/>
</dbReference>
<evidence type="ECO:0000256" key="11">
    <source>
        <dbReference type="ARBA" id="ARBA00022982"/>
    </source>
</evidence>
<feature type="transmembrane region" description="Helical" evidence="20">
    <location>
        <begin position="113"/>
        <end position="133"/>
    </location>
</feature>
<keyword evidence="12 20" id="KW-1133">Transmembrane helix</keyword>
<dbReference type="InterPro" id="IPR048259">
    <property type="entry name" value="Cytochrome_b_N_euk/bac"/>
</dbReference>
<comment type="cofactor">
    <cofactor evidence="19">
        <name>heme</name>
        <dbReference type="ChEBI" id="CHEBI:30413"/>
    </cofactor>
    <text evidence="19">Binds 2 heme groups non-covalently.</text>
</comment>
<evidence type="ECO:0000256" key="5">
    <source>
        <dbReference type="ARBA" id="ARBA00022448"/>
    </source>
</evidence>
<organism evidence="23">
    <name type="scientific">Microtus arvalis</name>
    <name type="common">Common vole</name>
    <name type="synonym">Field vole</name>
    <dbReference type="NCBI Taxonomy" id="47230"/>
    <lineage>
        <taxon>Eukaryota</taxon>
        <taxon>Metazoa</taxon>
        <taxon>Chordata</taxon>
        <taxon>Craniata</taxon>
        <taxon>Vertebrata</taxon>
        <taxon>Euteleostomi</taxon>
        <taxon>Mammalia</taxon>
        <taxon>Eutheria</taxon>
        <taxon>Euarchontoglires</taxon>
        <taxon>Glires</taxon>
        <taxon>Rodentia</taxon>
        <taxon>Myomorpha</taxon>
        <taxon>Muroidea</taxon>
        <taxon>Cricetidae</taxon>
        <taxon>Arvicolinae</taxon>
        <taxon>Microtus</taxon>
    </lineage>
</organism>
<dbReference type="GO" id="GO:0006122">
    <property type="term" value="P:mitochondrial electron transport, ubiquinol to cytochrome c"/>
    <property type="evidence" value="ECO:0007669"/>
    <property type="project" value="TreeGrafter"/>
</dbReference>
<evidence type="ECO:0000256" key="20">
    <source>
        <dbReference type="RuleBase" id="RU362117"/>
    </source>
</evidence>
<feature type="domain" description="Cytochrome b/b6 C-terminal region profile" evidence="22">
    <location>
        <begin position="210"/>
        <end position="380"/>
    </location>
</feature>
<keyword evidence="11 20" id="KW-0249">Electron transport</keyword>
<keyword evidence="16 20" id="KW-0472">Membrane</keyword>
<evidence type="ECO:0000256" key="4">
    <source>
        <dbReference type="ARBA" id="ARBA00013531"/>
    </source>
</evidence>
<comment type="function">
    <text evidence="1 20">Component of the ubiquinol-cytochrome c reductase complex (complex III or cytochrome b-c1 complex) that is part of the mitochondrial respiratory chain. The b-c1 complex mediates electron transfer from ubiquinol to cytochrome c. Contributes to the generation of a proton gradient across the mitochondrial membrane that is then used for ATP synthesis.</text>
</comment>
<evidence type="ECO:0000256" key="9">
    <source>
        <dbReference type="ARBA" id="ARBA00022723"/>
    </source>
</evidence>
<keyword evidence="8 20" id="KW-0812">Transmembrane</keyword>
<feature type="transmembrane region" description="Helical" evidence="20">
    <location>
        <begin position="229"/>
        <end position="246"/>
    </location>
</feature>
<dbReference type="GO" id="GO:0005743">
    <property type="term" value="C:mitochondrial inner membrane"/>
    <property type="evidence" value="ECO:0007669"/>
    <property type="project" value="UniProtKB-SubCell"/>
</dbReference>